<evidence type="ECO:0000313" key="3">
    <source>
        <dbReference type="Proteomes" id="UP000247763"/>
    </source>
</evidence>
<evidence type="ECO:0000313" key="2">
    <source>
        <dbReference type="EMBL" id="AWM77023.1"/>
    </source>
</evidence>
<dbReference type="Proteomes" id="UP000247763">
    <property type="component" value="Chromosome"/>
</dbReference>
<evidence type="ECO:0000256" key="1">
    <source>
        <dbReference type="SAM" id="MobiDB-lite"/>
    </source>
</evidence>
<dbReference type="EMBL" id="CP029479">
    <property type="protein sequence ID" value="AWM77023.1"/>
    <property type="molecule type" value="Genomic_DNA"/>
</dbReference>
<sequence length="138" mass="13794">MKVELAGAAAFACLGLIAGALLRPQPGDFRRDLVEPAGFMGPPAGPVGGADPTGGWGAGGWSGSGPVPDYVVGTDSRQPPPGYVPPLAAWEEEEAETTPPAPDPQVVTSLPDPLSAPAPPPEASAPSPSAPDRPKEGE</sequence>
<reference evidence="3" key="1">
    <citation type="submission" date="2018-05" db="EMBL/GenBank/DDBJ databases">
        <title>Genome sequencing of Phenylobacterium sp. HYN0004.</title>
        <authorList>
            <person name="Yi H."/>
            <person name="Baek C."/>
        </authorList>
    </citation>
    <scope>NUCLEOTIDE SEQUENCE [LARGE SCALE GENOMIC DNA]</scope>
    <source>
        <strain evidence="3">HYN0004</strain>
    </source>
</reference>
<dbReference type="KEGG" id="phb:HYN04_04185"/>
<feature type="compositionally biased region" description="Gly residues" evidence="1">
    <location>
        <begin position="46"/>
        <end position="63"/>
    </location>
</feature>
<keyword evidence="3" id="KW-1185">Reference proteome</keyword>
<dbReference type="AlphaFoldDB" id="A0A2Z3HKH0"/>
<accession>A0A2Z3HKH0</accession>
<gene>
    <name evidence="2" type="ORF">HYN04_04185</name>
</gene>
<proteinExistence type="predicted"/>
<feature type="region of interest" description="Disordered" evidence="1">
    <location>
        <begin position="33"/>
        <end position="138"/>
    </location>
</feature>
<name>A0A2Z3HKH0_9CAUL</name>
<organism evidence="2 3">
    <name type="scientific">Phenylobacterium parvum</name>
    <dbReference type="NCBI Taxonomy" id="2201350"/>
    <lineage>
        <taxon>Bacteria</taxon>
        <taxon>Pseudomonadati</taxon>
        <taxon>Pseudomonadota</taxon>
        <taxon>Alphaproteobacteria</taxon>
        <taxon>Caulobacterales</taxon>
        <taxon>Caulobacteraceae</taxon>
        <taxon>Phenylobacterium</taxon>
    </lineage>
</organism>
<dbReference type="RefSeq" id="WP_110449592.1">
    <property type="nucleotide sequence ID" value="NZ_CP029479.1"/>
</dbReference>
<feature type="compositionally biased region" description="Pro residues" evidence="1">
    <location>
        <begin position="114"/>
        <end position="131"/>
    </location>
</feature>
<protein>
    <submittedName>
        <fullName evidence="2">Uncharacterized protein</fullName>
    </submittedName>
</protein>